<dbReference type="eggNOG" id="COG1082">
    <property type="taxonomic scope" value="Bacteria"/>
</dbReference>
<reference evidence="2" key="1">
    <citation type="journal article" date="2013" name="Proc. Natl. Acad. Sci. U.S.A.">
        <title>Improving the coverage of the cyanobacterial phylum using diversity-driven genome sequencing.</title>
        <authorList>
            <person name="Shih P.M."/>
            <person name="Wu D."/>
            <person name="Latifi A."/>
            <person name="Axen S.D."/>
            <person name="Fewer D.P."/>
            <person name="Talla E."/>
            <person name="Calteau A."/>
            <person name="Cai F."/>
            <person name="Tandeau de Marsac N."/>
            <person name="Rippka R."/>
            <person name="Herdman M."/>
            <person name="Sivonen K."/>
            <person name="Coursin T."/>
            <person name="Laurent T."/>
            <person name="Goodwin L."/>
            <person name="Nolan M."/>
            <person name="Davenport K.W."/>
            <person name="Han C.S."/>
            <person name="Rubin E.M."/>
            <person name="Eisen J.A."/>
            <person name="Woyke T."/>
            <person name="Gugger M."/>
            <person name="Kerfeld C.A."/>
        </authorList>
    </citation>
    <scope>NUCLEOTIDE SEQUENCE [LARGE SCALE GENOMIC DNA]</scope>
    <source>
        <strain evidence="2">ATCC 27147 / PCC 6307</strain>
    </source>
</reference>
<dbReference type="AlphaFoldDB" id="K9P5A9"/>
<sequence length="292" mass="31676">MRRASSVPSLLFFSLWGFEGPLATALETAERGGFDGLELNIHHPSLVGDPDGPTRLLESGRPLVLEVVTGGGYVPELAVTPAQHLAELGEHLNRCADLRPHRVTVLTGSDAWPLERQRTFLAEAHALAAASGLTVSFETHRSRCLGMPWTIVPLLEAVPGMRLTADLSHWCVVAERLMTPDLEPVQAMADRVDHIHARVGHAQGPQVSHPFAPEHAEALAAHLACWQLFAERTVKRGAPPPSFTPEFGPDGYMPTLPFTDRPVADLLTINTAMAQWLRSQPVAGNSDRVCSS</sequence>
<evidence type="ECO:0000313" key="2">
    <source>
        <dbReference type="Proteomes" id="UP000010388"/>
    </source>
</evidence>
<dbReference type="InterPro" id="IPR036237">
    <property type="entry name" value="Xyl_isomerase-like_sf"/>
</dbReference>
<dbReference type="KEGG" id="cgc:Cyagr_1002"/>
<dbReference type="Proteomes" id="UP000010388">
    <property type="component" value="Chromosome"/>
</dbReference>
<gene>
    <name evidence="1" type="ordered locus">Cyagr_1002</name>
</gene>
<dbReference type="STRING" id="292564.Cyagr_1002"/>
<name>K9P5A9_CYAGP</name>
<accession>K9P5A9</accession>
<keyword evidence="1" id="KW-0413">Isomerase</keyword>
<dbReference type="Gene3D" id="3.20.20.150">
    <property type="entry name" value="Divalent-metal-dependent TIM barrel enzymes"/>
    <property type="match status" value="1"/>
</dbReference>
<dbReference type="HOGENOM" id="CLU_073994_0_0_3"/>
<dbReference type="GO" id="GO:0016853">
    <property type="term" value="F:isomerase activity"/>
    <property type="evidence" value="ECO:0007669"/>
    <property type="project" value="UniProtKB-KW"/>
</dbReference>
<dbReference type="EMBL" id="CP003495">
    <property type="protein sequence ID" value="AFY28183.1"/>
    <property type="molecule type" value="Genomic_DNA"/>
</dbReference>
<organism evidence="1 2">
    <name type="scientific">Cyanobium gracile (strain ATCC 27147 / PCC 6307)</name>
    <dbReference type="NCBI Taxonomy" id="292564"/>
    <lineage>
        <taxon>Bacteria</taxon>
        <taxon>Bacillati</taxon>
        <taxon>Cyanobacteriota</taxon>
        <taxon>Cyanophyceae</taxon>
        <taxon>Synechococcales</taxon>
        <taxon>Prochlorococcaceae</taxon>
        <taxon>Cyanobium</taxon>
    </lineage>
</organism>
<protein>
    <submittedName>
        <fullName evidence="1">Xylose isomerase-like enzyme</fullName>
    </submittedName>
</protein>
<evidence type="ECO:0000313" key="1">
    <source>
        <dbReference type="EMBL" id="AFY28183.1"/>
    </source>
</evidence>
<dbReference type="SUPFAM" id="SSF51658">
    <property type="entry name" value="Xylose isomerase-like"/>
    <property type="match status" value="1"/>
</dbReference>
<dbReference type="PATRIC" id="fig|292564.3.peg.953"/>
<proteinExistence type="predicted"/>
<dbReference type="OrthoDB" id="2555274at2"/>